<dbReference type="STRING" id="988480.A0A075AZ05"/>
<dbReference type="Pfam" id="PF00108">
    <property type="entry name" value="Thiolase_N"/>
    <property type="match status" value="1"/>
</dbReference>
<dbReference type="Gene3D" id="3.40.47.10">
    <property type="match status" value="2"/>
</dbReference>
<reference evidence="7 8" key="1">
    <citation type="journal article" date="2013" name="Curr. Biol.">
        <title>Shared signatures of parasitism and phylogenomics unite Cryptomycota and microsporidia.</title>
        <authorList>
            <person name="James T.Y."/>
            <person name="Pelin A."/>
            <person name="Bonen L."/>
            <person name="Ahrendt S."/>
            <person name="Sain D."/>
            <person name="Corradi N."/>
            <person name="Stajich J.E."/>
        </authorList>
    </citation>
    <scope>NUCLEOTIDE SEQUENCE [LARGE SCALE GENOMIC DNA]</scope>
    <source>
        <strain evidence="7 8">CSF55</strain>
    </source>
</reference>
<dbReference type="SUPFAM" id="SSF47616">
    <property type="entry name" value="GST C-terminal domain-like"/>
    <property type="match status" value="1"/>
</dbReference>
<evidence type="ECO:0000313" key="7">
    <source>
        <dbReference type="EMBL" id="EPZ33789.1"/>
    </source>
</evidence>
<keyword evidence="3" id="KW-0479">Metal-binding</keyword>
<dbReference type="InterPro" id="IPR016039">
    <property type="entry name" value="Thiolase-like"/>
</dbReference>
<dbReference type="PANTHER" id="PTHR18919">
    <property type="entry name" value="ACETYL-COA C-ACYLTRANSFERASE"/>
    <property type="match status" value="1"/>
</dbReference>
<evidence type="ECO:0000256" key="3">
    <source>
        <dbReference type="ARBA" id="ARBA00022723"/>
    </source>
</evidence>
<sequence length="602" mass="66304">MSSILKWANEKGEFVRQTSSFRNYIEKGSLHPPQANRYILYISLACPWAHRALIARKLKGLEDCIGLSIVDYLMSDQETETPGCIPDPLYGSKYLKDLYLRADPNYKVPVLWDRELNTIVNNESSEIIRIFNHAFDEWSSSKNFTLYPEQHSKEIDEMNTWIYDLINNGVYKAGFATNQDVLFEGLDRVEEILMNAEYLVGGVFTEADLRFEPVYFGHFKCNLKSLRDYPNIMKWTKRIMAIKGIKETVNMEHIKRVLIAAAVRTPVGSFCGQFSSLSAPELASVAIKEALNRSKISPDIIDEVFLGHVLSANVGQLPAKQAALLAHIPASVPCSNIGKVCSSGMKAVMIGAMSILSGQNQIVVAGGMESMSNCPFYSPEMRSGAKYGHKTFVDGVQRDGLTDAANGKLMGECAEITAEEYQIGRKEQGEILIKSDEELSKFDPEKMKMLKPVFKENGTITPANGSSLNDGASVLILISESKAKELGITSLAQIIAFDDEKFTTSPSIAIPKVLKRSGLSIEQIDYFEVTRNDVVALVNAKILNIPIEKLNEGILNPLVFKSSGARIITTLISILHQEGGKIGCAAICNGMGGASSIIISKC</sequence>
<evidence type="ECO:0000256" key="1">
    <source>
        <dbReference type="ARBA" id="ARBA00010982"/>
    </source>
</evidence>
<dbReference type="InterPro" id="IPR047047">
    <property type="entry name" value="GST_Omega-like_C"/>
</dbReference>
<dbReference type="InterPro" id="IPR004046">
    <property type="entry name" value="GST_C"/>
</dbReference>
<dbReference type="InterPro" id="IPR020617">
    <property type="entry name" value="Thiolase_C"/>
</dbReference>
<dbReference type="GO" id="GO:0006635">
    <property type="term" value="P:fatty acid beta-oxidation"/>
    <property type="evidence" value="ECO:0007669"/>
    <property type="project" value="TreeGrafter"/>
</dbReference>
<dbReference type="Gene3D" id="1.20.1050.10">
    <property type="match status" value="1"/>
</dbReference>
<dbReference type="Pfam" id="PF00043">
    <property type="entry name" value="GST_C"/>
    <property type="match status" value="1"/>
</dbReference>
<dbReference type="InterPro" id="IPR036282">
    <property type="entry name" value="Glutathione-S-Trfase_C_sf"/>
</dbReference>
<dbReference type="GO" id="GO:0046872">
    <property type="term" value="F:metal ion binding"/>
    <property type="evidence" value="ECO:0007669"/>
    <property type="project" value="UniProtKB-KW"/>
</dbReference>
<comment type="similarity">
    <text evidence="1">Belongs to the thiolase-like superfamily. Thiolase family.</text>
</comment>
<dbReference type="InterPro" id="IPR036249">
    <property type="entry name" value="Thioredoxin-like_sf"/>
</dbReference>
<dbReference type="Pfam" id="PF02803">
    <property type="entry name" value="Thiolase_C"/>
    <property type="match status" value="1"/>
</dbReference>
<dbReference type="Pfam" id="PF13409">
    <property type="entry name" value="GST_N_2"/>
    <property type="match status" value="1"/>
</dbReference>
<organism evidence="7 8">
    <name type="scientific">Rozella allomycis (strain CSF55)</name>
    <dbReference type="NCBI Taxonomy" id="988480"/>
    <lineage>
        <taxon>Eukaryota</taxon>
        <taxon>Fungi</taxon>
        <taxon>Fungi incertae sedis</taxon>
        <taxon>Cryptomycota</taxon>
        <taxon>Cryptomycota incertae sedis</taxon>
        <taxon>Rozella</taxon>
    </lineage>
</organism>
<dbReference type="InterPro" id="IPR020616">
    <property type="entry name" value="Thiolase_N"/>
</dbReference>
<evidence type="ECO:0000256" key="5">
    <source>
        <dbReference type="ARBA" id="ARBA00023315"/>
    </source>
</evidence>
<evidence type="ECO:0000256" key="4">
    <source>
        <dbReference type="ARBA" id="ARBA00022958"/>
    </source>
</evidence>
<evidence type="ECO:0000256" key="2">
    <source>
        <dbReference type="ARBA" id="ARBA00022679"/>
    </source>
</evidence>
<dbReference type="CDD" id="cd00570">
    <property type="entry name" value="GST_N_family"/>
    <property type="match status" value="1"/>
</dbReference>
<dbReference type="Gene3D" id="3.40.30.10">
    <property type="entry name" value="Glutaredoxin"/>
    <property type="match status" value="1"/>
</dbReference>
<dbReference type="PROSITE" id="PS50405">
    <property type="entry name" value="GST_CTER"/>
    <property type="match status" value="1"/>
</dbReference>
<dbReference type="CDD" id="cd03190">
    <property type="entry name" value="GST_C_Omega_like"/>
    <property type="match status" value="1"/>
</dbReference>
<dbReference type="InterPro" id="IPR002155">
    <property type="entry name" value="Thiolase"/>
</dbReference>
<dbReference type="AlphaFoldDB" id="A0A075AZ05"/>
<dbReference type="EMBL" id="KE561038">
    <property type="protein sequence ID" value="EPZ33789.1"/>
    <property type="molecule type" value="Genomic_DNA"/>
</dbReference>
<feature type="domain" description="GST C-terminal" evidence="6">
    <location>
        <begin position="120"/>
        <end position="267"/>
    </location>
</feature>
<proteinExistence type="inferred from homology"/>
<evidence type="ECO:0000259" key="6">
    <source>
        <dbReference type="PROSITE" id="PS50405"/>
    </source>
</evidence>
<dbReference type="InterPro" id="IPR004045">
    <property type="entry name" value="Glutathione_S-Trfase_N"/>
</dbReference>
<dbReference type="SUPFAM" id="SSF53901">
    <property type="entry name" value="Thiolase-like"/>
    <property type="match status" value="2"/>
</dbReference>
<dbReference type="InterPro" id="IPR010987">
    <property type="entry name" value="Glutathione-S-Trfase_C-like"/>
</dbReference>
<dbReference type="Proteomes" id="UP000030755">
    <property type="component" value="Unassembled WGS sequence"/>
</dbReference>
<dbReference type="CDD" id="cd00751">
    <property type="entry name" value="thiolase"/>
    <property type="match status" value="1"/>
</dbReference>
<dbReference type="GO" id="GO:0003985">
    <property type="term" value="F:acetyl-CoA C-acetyltransferase activity"/>
    <property type="evidence" value="ECO:0007669"/>
    <property type="project" value="TreeGrafter"/>
</dbReference>
<accession>A0A075AZ05</accession>
<dbReference type="SUPFAM" id="SSF52833">
    <property type="entry name" value="Thioredoxin-like"/>
    <property type="match status" value="1"/>
</dbReference>
<evidence type="ECO:0000313" key="8">
    <source>
        <dbReference type="Proteomes" id="UP000030755"/>
    </source>
</evidence>
<dbReference type="OrthoDB" id="2309723at2759"/>
<dbReference type="HOGENOM" id="CLU_453531_0_0_1"/>
<dbReference type="PANTHER" id="PTHR18919:SF156">
    <property type="entry name" value="ACETYL-COA ACETYLTRANSFERASE, MITOCHONDRIAL"/>
    <property type="match status" value="1"/>
</dbReference>
<gene>
    <name evidence="7" type="ORF">O9G_002501</name>
</gene>
<keyword evidence="8" id="KW-1185">Reference proteome</keyword>
<name>A0A075AZ05_ROZAC</name>
<keyword evidence="4" id="KW-0630">Potassium</keyword>
<protein>
    <submittedName>
        <fullName evidence="7">Thiolase-like, subgroup domain-containing protein</fullName>
    </submittedName>
</protein>
<dbReference type="GO" id="GO:0005739">
    <property type="term" value="C:mitochondrion"/>
    <property type="evidence" value="ECO:0007669"/>
    <property type="project" value="TreeGrafter"/>
</dbReference>
<keyword evidence="5" id="KW-0012">Acyltransferase</keyword>
<keyword evidence="2" id="KW-0808">Transferase</keyword>